<dbReference type="FunFam" id="1.10.510.10:FF:000534">
    <property type="entry name" value="Serine/threonine-protein kinase PKH2"/>
    <property type="match status" value="1"/>
</dbReference>
<feature type="non-terminal residue" evidence="16">
    <location>
        <position position="1"/>
    </location>
</feature>
<evidence type="ECO:0000256" key="10">
    <source>
        <dbReference type="ARBA" id="ARBA00023274"/>
    </source>
</evidence>
<dbReference type="InterPro" id="IPR008271">
    <property type="entry name" value="Ser/Thr_kinase_AS"/>
</dbReference>
<dbReference type="InterPro" id="IPR000719">
    <property type="entry name" value="Prot_kinase_dom"/>
</dbReference>
<dbReference type="GO" id="GO:0005840">
    <property type="term" value="C:ribosome"/>
    <property type="evidence" value="ECO:0007669"/>
    <property type="project" value="UniProtKB-KW"/>
</dbReference>
<dbReference type="InterPro" id="IPR017441">
    <property type="entry name" value="Protein_kinase_ATP_BS"/>
</dbReference>
<feature type="region of interest" description="Disordered" evidence="14">
    <location>
        <begin position="305"/>
        <end position="343"/>
    </location>
</feature>
<dbReference type="InterPro" id="IPR050236">
    <property type="entry name" value="Ser_Thr_kinase_AGC"/>
</dbReference>
<dbReference type="InterPro" id="IPR039046">
    <property type="entry name" value="PDPK1"/>
</dbReference>
<proteinExistence type="inferred from homology"/>
<reference evidence="17" key="1">
    <citation type="submission" date="2016-04" db="EMBL/GenBank/DDBJ databases">
        <title>Comparative genomics of biotechnologically important yeasts.</title>
        <authorList>
            <consortium name="DOE Joint Genome Institute"/>
            <person name="Riley R."/>
            <person name="Haridas S."/>
            <person name="Wolfe K.H."/>
            <person name="Lopes M.R."/>
            <person name="Hittinger C.T."/>
            <person name="Goker M."/>
            <person name="Salamov A."/>
            <person name="Wisecaver J."/>
            <person name="Long T.M."/>
            <person name="Aerts A.L."/>
            <person name="Barry K."/>
            <person name="Choi C."/>
            <person name="Clum A."/>
            <person name="Coughlan A.Y."/>
            <person name="Deshpande S."/>
            <person name="Douglass A.P."/>
            <person name="Hanson S.J."/>
            <person name="Klenk H.-P."/>
            <person name="Labutti K."/>
            <person name="Lapidus A."/>
            <person name="Lindquist E."/>
            <person name="Lipzen A."/>
            <person name="Meier-Kolthoff J.P."/>
            <person name="Ohm R.A."/>
            <person name="Otillar R.P."/>
            <person name="Pangilinan J."/>
            <person name="Peng Y."/>
            <person name="Rokas A."/>
            <person name="Rosa C.A."/>
            <person name="Scheuner C."/>
            <person name="Sibirny A.A."/>
            <person name="Slot J.C."/>
            <person name="Stielow J.B."/>
            <person name="Sun H."/>
            <person name="Kurtzman C.P."/>
            <person name="Blackwell M."/>
            <person name="Grigoriev I.V."/>
            <person name="Jeffries T.W."/>
        </authorList>
    </citation>
    <scope>NUCLEOTIDE SEQUENCE [LARGE SCALE GENOMIC DNA]</scope>
    <source>
        <strain evidence="17">NRRL YB-2248</strain>
    </source>
</reference>
<dbReference type="FunFam" id="3.30.200.20:FF:000191">
    <property type="entry name" value="3-phosphoinositide-dependent protein kinase 2-like"/>
    <property type="match status" value="1"/>
</dbReference>
<evidence type="ECO:0000259" key="15">
    <source>
        <dbReference type="PROSITE" id="PS50011"/>
    </source>
</evidence>
<dbReference type="Proteomes" id="UP000094801">
    <property type="component" value="Unassembled WGS sequence"/>
</dbReference>
<feature type="compositionally biased region" description="Low complexity" evidence="14">
    <location>
        <begin position="450"/>
        <end position="476"/>
    </location>
</feature>
<dbReference type="STRING" id="983967.A0A1E4SVQ1"/>
<dbReference type="FunFam" id="2.30.30.770:FF:000001">
    <property type="entry name" value="60S ribosomal protein L27"/>
    <property type="match status" value="1"/>
</dbReference>
<dbReference type="SMART" id="SM00220">
    <property type="entry name" value="S_TKc"/>
    <property type="match status" value="1"/>
</dbReference>
<dbReference type="Gene3D" id="3.30.200.20">
    <property type="entry name" value="Phosphorylase Kinase, domain 1"/>
    <property type="match status" value="1"/>
</dbReference>
<feature type="region of interest" description="Disordered" evidence="14">
    <location>
        <begin position="818"/>
        <end position="918"/>
    </location>
</feature>
<dbReference type="GO" id="GO:0004674">
    <property type="term" value="F:protein serine/threonine kinase activity"/>
    <property type="evidence" value="ECO:0007669"/>
    <property type="project" value="UniProtKB-KW"/>
</dbReference>
<comment type="catalytic activity">
    <reaction evidence="12">
        <text>L-seryl-[protein] + ATP = O-phospho-L-seryl-[protein] + ADP + H(+)</text>
        <dbReference type="Rhea" id="RHEA:17989"/>
        <dbReference type="Rhea" id="RHEA-COMP:9863"/>
        <dbReference type="Rhea" id="RHEA-COMP:11604"/>
        <dbReference type="ChEBI" id="CHEBI:15378"/>
        <dbReference type="ChEBI" id="CHEBI:29999"/>
        <dbReference type="ChEBI" id="CHEBI:30616"/>
        <dbReference type="ChEBI" id="CHEBI:83421"/>
        <dbReference type="ChEBI" id="CHEBI:456216"/>
        <dbReference type="EC" id="2.7.11.1"/>
    </reaction>
</comment>
<evidence type="ECO:0000256" key="4">
    <source>
        <dbReference type="ARBA" id="ARBA00022527"/>
    </source>
</evidence>
<accession>A0A1E4SVQ1</accession>
<evidence type="ECO:0000256" key="14">
    <source>
        <dbReference type="SAM" id="MobiDB-lite"/>
    </source>
</evidence>
<comment type="catalytic activity">
    <reaction evidence="11">
        <text>L-threonyl-[protein] + ATP = O-phospho-L-threonyl-[protein] + ADP + H(+)</text>
        <dbReference type="Rhea" id="RHEA:46608"/>
        <dbReference type="Rhea" id="RHEA-COMP:11060"/>
        <dbReference type="Rhea" id="RHEA-COMP:11605"/>
        <dbReference type="ChEBI" id="CHEBI:15378"/>
        <dbReference type="ChEBI" id="CHEBI:30013"/>
        <dbReference type="ChEBI" id="CHEBI:30616"/>
        <dbReference type="ChEBI" id="CHEBI:61977"/>
        <dbReference type="ChEBI" id="CHEBI:456216"/>
        <dbReference type="EC" id="2.7.11.1"/>
    </reaction>
</comment>
<feature type="compositionally biased region" description="Polar residues" evidence="14">
    <location>
        <begin position="826"/>
        <end position="838"/>
    </location>
</feature>
<dbReference type="GO" id="GO:0006412">
    <property type="term" value="P:translation"/>
    <property type="evidence" value="ECO:0007669"/>
    <property type="project" value="InterPro"/>
</dbReference>
<dbReference type="GO" id="GO:0060211">
    <property type="term" value="P:regulation of nuclear-transcribed mRNA poly(A) tail shortening"/>
    <property type="evidence" value="ECO:0007669"/>
    <property type="project" value="UniProtKB-ARBA"/>
</dbReference>
<feature type="compositionally biased region" description="Low complexity" evidence="14">
    <location>
        <begin position="398"/>
        <end position="441"/>
    </location>
</feature>
<comment type="similarity">
    <text evidence="1">Belongs to the eukaryotic ribosomal protein eL27 family.</text>
</comment>
<dbReference type="InterPro" id="IPR011009">
    <property type="entry name" value="Kinase-like_dom_sf"/>
</dbReference>
<keyword evidence="7" id="KW-0418">Kinase</keyword>
<comment type="similarity">
    <text evidence="2">Belongs to the protein kinase superfamily. AGC Ser/Thr protein kinase family. PDPK1 subfamily.</text>
</comment>
<keyword evidence="9" id="KW-0689">Ribosomal protein</keyword>
<dbReference type="GO" id="GO:0010606">
    <property type="term" value="P:positive regulation of cytoplasmic mRNA processing body assembly"/>
    <property type="evidence" value="ECO:0007669"/>
    <property type="project" value="UniProtKB-ARBA"/>
</dbReference>
<evidence type="ECO:0000256" key="13">
    <source>
        <dbReference type="PROSITE-ProRule" id="PRU10141"/>
    </source>
</evidence>
<dbReference type="InterPro" id="IPR041991">
    <property type="entry name" value="Ribosomal_eL27_KOW"/>
</dbReference>
<dbReference type="GO" id="GO:0032511">
    <property type="term" value="P:late endosome to vacuole transport via multivesicular body sorting pathway"/>
    <property type="evidence" value="ECO:0007669"/>
    <property type="project" value="UniProtKB-ARBA"/>
</dbReference>
<dbReference type="SUPFAM" id="SSF50104">
    <property type="entry name" value="Translation proteins SH3-like domain"/>
    <property type="match status" value="1"/>
</dbReference>
<keyword evidence="4" id="KW-0723">Serine/threonine-protein kinase</keyword>
<dbReference type="EC" id="2.7.11.1" evidence="3"/>
<dbReference type="GO" id="GO:0003735">
    <property type="term" value="F:structural constituent of ribosome"/>
    <property type="evidence" value="ECO:0007669"/>
    <property type="project" value="InterPro"/>
</dbReference>
<gene>
    <name evidence="16" type="ORF">CANARDRAFT_179854</name>
</gene>
<dbReference type="AlphaFoldDB" id="A0A1E4SVQ1"/>
<evidence type="ECO:0000313" key="16">
    <source>
        <dbReference type="EMBL" id="ODV83585.1"/>
    </source>
</evidence>
<feature type="compositionally biased region" description="Low complexity" evidence="14">
    <location>
        <begin position="846"/>
        <end position="874"/>
    </location>
</feature>
<evidence type="ECO:0000256" key="6">
    <source>
        <dbReference type="ARBA" id="ARBA00022741"/>
    </source>
</evidence>
<dbReference type="PROSITE" id="PS00108">
    <property type="entry name" value="PROTEIN_KINASE_ST"/>
    <property type="match status" value="1"/>
</dbReference>
<dbReference type="OrthoDB" id="347657at2759"/>
<dbReference type="CDD" id="cd05581">
    <property type="entry name" value="STKc_PDK1"/>
    <property type="match status" value="1"/>
</dbReference>
<dbReference type="GO" id="GO:0030447">
    <property type="term" value="P:filamentous growth"/>
    <property type="evidence" value="ECO:0007669"/>
    <property type="project" value="UniProtKB-ARBA"/>
</dbReference>
<dbReference type="Pfam" id="PF01777">
    <property type="entry name" value="Ribosomal_L27e"/>
    <property type="match status" value="1"/>
</dbReference>
<feature type="region of interest" description="Disordered" evidence="14">
    <location>
        <begin position="392"/>
        <end position="508"/>
    </location>
</feature>
<dbReference type="Gene3D" id="1.10.510.10">
    <property type="entry name" value="Transferase(Phosphotransferase) domain 1"/>
    <property type="match status" value="1"/>
</dbReference>
<feature type="domain" description="Protein kinase" evidence="15">
    <location>
        <begin position="10"/>
        <end position="270"/>
    </location>
</feature>
<feature type="region of interest" description="Disordered" evidence="14">
    <location>
        <begin position="635"/>
        <end position="666"/>
    </location>
</feature>
<evidence type="ECO:0000256" key="1">
    <source>
        <dbReference type="ARBA" id="ARBA00009124"/>
    </source>
</evidence>
<feature type="compositionally biased region" description="Acidic residues" evidence="14">
    <location>
        <begin position="635"/>
        <end position="646"/>
    </location>
</feature>
<sequence>KFIRKTIKDFKIGKELGEGSYSTVMLATDTTTGRKYAVKILDKKHIIREKKVKYVNIEKNALNRLGNRNGIIHLFYTFQDTQNLYFVLDYASNGELLALIKKHGTMNEESVRYYSTQMIDAVSYMHDNGIIHRDLKPENILIDDEMKVQITDFGTAKILDSNPDGSYPSDTRANSFVGTAEYVSPELLNDKYSGKCSDIWALGCIIYQMIAGKPPFKATNEYLTFQKVIKLQYAFSAGFPMVIRDLVKRILVLKVKDRIKMHEIKQHHFFKDVNWNDPNYIWGLPPPELGPYKMSAKSMLPVPELNKNPIPKNRLGGSSLNTRSASATNVATTSSTSSNMNSGASTVFGLPNPFLDKKTYSSPVLATESSFGAQQLSTAAAIATTKRMIAQPLPKPRSASNNPPATATTTTAAAATTSSSSPSIAKLQQRQHSASSAAQVALRRKQTEQSSSSSSSLELPKSAKQSNSTSSNTQPSTILSSIQQQQQQQKPIDVIPGTNIPRPVLNTRINTSNSFAKNSSSFKRSTGSNKLKAAEIPPMSLLDMNWVQFLKHPDERVIKVGIVNVIRYQSDVFEKKYRGMLAESPLGYRNRELLNSSNSSMLSQVAYTSSLRKSQVGSQISAHYEYDDAITFTELEDEDEKNEDDSSNPSTKDSSTSTSTSGGSDKKSRFKNLFHYKNLSSMNEPLAKSRTLLVTTFGRALLFIQNHDRTKQKYQCVSEIDLNNQHIHFKEVIGDNNKKQKSSFLGSGLFAVVSSRTTLAFEVDKQDLSSWTNSLAKGRFMEQERLVRQLIEKDASGDAGTMTGGEAAMKAANIANYRSVSPPPQDQLTVQISPSSPMSDIDLITNGNNNNNNNNNGVTSKTSNSYNYGSTSTKILRKSRKPPPPSSNGSGSTTPTTNGGGNSHSSNNNNNNNNYENDLNTQRVLSNNSPMISAAINKAMKNTSYVGNSGLGSSEMNRYPHYGGSGEFEEESNGGNNDARHHVTSMNTVIVRGRYAGKKVVIVKPHDEGTKSHPFPHAIVAGVERQPLKITKSMGAKKVAKRTKVKPFVKLVNYNHLMPTRYSFEVESFKSSVTSESLSEPSQREEAKKVVKKAFEERHQAGKNKWFFQKLAF</sequence>
<evidence type="ECO:0000256" key="11">
    <source>
        <dbReference type="ARBA" id="ARBA00047899"/>
    </source>
</evidence>
<dbReference type="EMBL" id="KV453862">
    <property type="protein sequence ID" value="ODV83585.1"/>
    <property type="molecule type" value="Genomic_DNA"/>
</dbReference>
<dbReference type="GO" id="GO:0000196">
    <property type="term" value="P:cell integrity MAPK cascade"/>
    <property type="evidence" value="ECO:0007669"/>
    <property type="project" value="UniProtKB-ARBA"/>
</dbReference>
<dbReference type="Pfam" id="PF00069">
    <property type="entry name" value="Pkinase"/>
    <property type="match status" value="1"/>
</dbReference>
<feature type="binding site" evidence="13">
    <location>
        <position position="39"/>
    </location>
    <ligand>
        <name>ATP</name>
        <dbReference type="ChEBI" id="CHEBI:30616"/>
    </ligand>
</feature>
<dbReference type="PROSITE" id="PS50011">
    <property type="entry name" value="PROTEIN_KINASE_DOM"/>
    <property type="match status" value="1"/>
</dbReference>
<keyword evidence="10" id="KW-0687">Ribonucleoprotein</keyword>
<keyword evidence="8 13" id="KW-0067">ATP-binding</keyword>
<dbReference type="GO" id="GO:0005524">
    <property type="term" value="F:ATP binding"/>
    <property type="evidence" value="ECO:0007669"/>
    <property type="project" value="UniProtKB-UniRule"/>
</dbReference>
<name>A0A1E4SVQ1_9ASCO</name>
<protein>
    <recommendedName>
        <fullName evidence="3">non-specific serine/threonine protein kinase</fullName>
        <ecNumber evidence="3">2.7.11.1</ecNumber>
    </recommendedName>
</protein>
<keyword evidence="6 13" id="KW-0547">Nucleotide-binding</keyword>
<dbReference type="PROSITE" id="PS00107">
    <property type="entry name" value="PROTEIN_KINASE_ATP"/>
    <property type="match status" value="1"/>
</dbReference>
<feature type="compositionally biased region" description="Low complexity" evidence="14">
    <location>
        <begin position="321"/>
        <end position="343"/>
    </location>
</feature>
<dbReference type="SUPFAM" id="SSF56112">
    <property type="entry name" value="Protein kinase-like (PK-like)"/>
    <property type="match status" value="1"/>
</dbReference>
<evidence type="ECO:0000256" key="5">
    <source>
        <dbReference type="ARBA" id="ARBA00022679"/>
    </source>
</evidence>
<feature type="non-terminal residue" evidence="16">
    <location>
        <position position="1113"/>
    </location>
</feature>
<feature type="compositionally biased region" description="Low complexity" evidence="14">
    <location>
        <begin position="647"/>
        <end position="663"/>
    </location>
</feature>
<organism evidence="16 17">
    <name type="scientific">[Candida] arabinofermentans NRRL YB-2248</name>
    <dbReference type="NCBI Taxonomy" id="983967"/>
    <lineage>
        <taxon>Eukaryota</taxon>
        <taxon>Fungi</taxon>
        <taxon>Dikarya</taxon>
        <taxon>Ascomycota</taxon>
        <taxon>Saccharomycotina</taxon>
        <taxon>Pichiomycetes</taxon>
        <taxon>Pichiales</taxon>
        <taxon>Pichiaceae</taxon>
        <taxon>Ogataea</taxon>
        <taxon>Ogataea/Candida clade</taxon>
    </lineage>
</organism>
<dbReference type="PANTHER" id="PTHR24356:SF163">
    <property type="entry name" value="3-PHOSPHOINOSITIDE-DEPENDENT PROTEIN KINASE 1-RELATED"/>
    <property type="match status" value="1"/>
</dbReference>
<dbReference type="InterPro" id="IPR038655">
    <property type="entry name" value="Ribosomal_eL27_sf"/>
</dbReference>
<evidence type="ECO:0000256" key="8">
    <source>
        <dbReference type="ARBA" id="ARBA00022840"/>
    </source>
</evidence>
<evidence type="ECO:0000256" key="3">
    <source>
        <dbReference type="ARBA" id="ARBA00012513"/>
    </source>
</evidence>
<dbReference type="PANTHER" id="PTHR24356">
    <property type="entry name" value="SERINE/THREONINE-PROTEIN KINASE"/>
    <property type="match status" value="1"/>
</dbReference>
<dbReference type="InterPro" id="IPR001141">
    <property type="entry name" value="Ribosomal_eL27"/>
</dbReference>
<feature type="compositionally biased region" description="Low complexity" evidence="14">
    <location>
        <begin position="887"/>
        <end position="914"/>
    </location>
</feature>
<keyword evidence="5" id="KW-0808">Transferase</keyword>
<dbReference type="GO" id="GO:1990904">
    <property type="term" value="C:ribonucleoprotein complex"/>
    <property type="evidence" value="ECO:0007669"/>
    <property type="project" value="UniProtKB-KW"/>
</dbReference>
<keyword evidence="17" id="KW-1185">Reference proteome</keyword>
<evidence type="ECO:0000256" key="12">
    <source>
        <dbReference type="ARBA" id="ARBA00048679"/>
    </source>
</evidence>
<evidence type="ECO:0000256" key="9">
    <source>
        <dbReference type="ARBA" id="ARBA00022980"/>
    </source>
</evidence>
<evidence type="ECO:0000256" key="7">
    <source>
        <dbReference type="ARBA" id="ARBA00022777"/>
    </source>
</evidence>
<dbReference type="InterPro" id="IPR008991">
    <property type="entry name" value="Translation_prot_SH3-like_sf"/>
</dbReference>
<evidence type="ECO:0000313" key="17">
    <source>
        <dbReference type="Proteomes" id="UP000094801"/>
    </source>
</evidence>
<dbReference type="Gene3D" id="2.30.30.770">
    <property type="match status" value="1"/>
</dbReference>
<dbReference type="CDD" id="cd06090">
    <property type="entry name" value="KOW_RPL27"/>
    <property type="match status" value="1"/>
</dbReference>
<evidence type="ECO:0000256" key="2">
    <source>
        <dbReference type="ARBA" id="ARBA00010006"/>
    </source>
</evidence>